<dbReference type="RefSeq" id="WP_007093513.1">
    <property type="nucleotide sequence ID" value="NZ_CP142125.1"/>
</dbReference>
<sequence>MSEQVKNLIGTLVDFQVILENKAVELKKLKEFKNVSRTSSFIGYPDEKYPSISSSLNADLSVPLKNDLHCLSFSFTFFPNKNNKWEIHSELGWSSYDEGFVDNKLIEEEYENLEGMLERIKPLTNELMKDLDIMIVMVQNG</sequence>
<proteinExistence type="predicted"/>
<dbReference type="AlphaFoldDB" id="A9EC61"/>
<organism evidence="1 2">
    <name type="scientific">Kordia algicida OT-1</name>
    <dbReference type="NCBI Taxonomy" id="391587"/>
    <lineage>
        <taxon>Bacteria</taxon>
        <taxon>Pseudomonadati</taxon>
        <taxon>Bacteroidota</taxon>
        <taxon>Flavobacteriia</taxon>
        <taxon>Flavobacteriales</taxon>
        <taxon>Flavobacteriaceae</taxon>
        <taxon>Kordia</taxon>
    </lineage>
</organism>
<evidence type="ECO:0000313" key="2">
    <source>
        <dbReference type="Proteomes" id="UP000002945"/>
    </source>
</evidence>
<keyword evidence="2" id="KW-1185">Reference proteome</keyword>
<name>A9EC61_9FLAO</name>
<dbReference type="EMBL" id="ABIB01000018">
    <property type="protein sequence ID" value="EDP94443.1"/>
    <property type="molecule type" value="Genomic_DNA"/>
</dbReference>
<dbReference type="HOGENOM" id="CLU_1822789_0_0_10"/>
<dbReference type="Proteomes" id="UP000002945">
    <property type="component" value="Unassembled WGS sequence"/>
</dbReference>
<comment type="caution">
    <text evidence="1">The sequence shown here is derived from an EMBL/GenBank/DDBJ whole genome shotgun (WGS) entry which is preliminary data.</text>
</comment>
<reference evidence="1 2" key="1">
    <citation type="journal article" date="2011" name="J. Bacteriol.">
        <title>Genome sequence of the algicidal bacterium Kordia algicida OT-1.</title>
        <authorList>
            <person name="Lee H.S."/>
            <person name="Kang S.G."/>
            <person name="Kwon K.K."/>
            <person name="Lee J.H."/>
            <person name="Kim S.J."/>
        </authorList>
    </citation>
    <scope>NUCLEOTIDE SEQUENCE [LARGE SCALE GENOMIC DNA]</scope>
    <source>
        <strain evidence="1 2">OT-1</strain>
    </source>
</reference>
<accession>A9EC61</accession>
<protein>
    <submittedName>
        <fullName evidence="1">Uncharacterized protein</fullName>
    </submittedName>
</protein>
<dbReference type="STRING" id="391587.KAOT1_04710"/>
<gene>
    <name evidence="1" type="ORF">KAOT1_04710</name>
</gene>
<evidence type="ECO:0000313" key="1">
    <source>
        <dbReference type="EMBL" id="EDP94443.1"/>
    </source>
</evidence>